<gene>
    <name evidence="1" type="ORF">AN481_12690</name>
</gene>
<dbReference type="PATRIC" id="fig|1710894.3.peg.298"/>
<organism evidence="1 2">
    <name type="scientific">Aphanizomenon flos-aquae LD13</name>
    <dbReference type="NCBI Taxonomy" id="1710894"/>
    <lineage>
        <taxon>Bacteria</taxon>
        <taxon>Bacillati</taxon>
        <taxon>Cyanobacteriota</taxon>
        <taxon>Cyanophyceae</taxon>
        <taxon>Nostocales</taxon>
        <taxon>Aphanizomenonaceae</taxon>
        <taxon>Aphanizomenon</taxon>
    </lineage>
</organism>
<evidence type="ECO:0000313" key="2">
    <source>
        <dbReference type="Proteomes" id="UP000092382"/>
    </source>
</evidence>
<protein>
    <submittedName>
        <fullName evidence="1">Uncharacterized protein</fullName>
    </submittedName>
</protein>
<dbReference type="AlphaFoldDB" id="A0A1B7VVI2"/>
<sequence>MMLNIKFYSKNGESPITIQLSREFYKRLAESDFSEIGISHKKQINIEEEPEEIEVIDLDKGKITNRKRLMDFFKEEIVEESGIMLEKLGEGDPLPSKAEYKEQTYSLRKFQEILKLLENTQYSYLQKST</sequence>
<proteinExistence type="predicted"/>
<name>A0A1B7VVI2_APHFL</name>
<accession>A0A1B7VVI2</accession>
<evidence type="ECO:0000313" key="1">
    <source>
        <dbReference type="EMBL" id="OBQ24983.1"/>
    </source>
</evidence>
<dbReference type="Proteomes" id="UP000092382">
    <property type="component" value="Unassembled WGS sequence"/>
</dbReference>
<reference evidence="1 2" key="1">
    <citation type="submission" date="2015-09" db="EMBL/GenBank/DDBJ databases">
        <title>Whole genome shotgun sequence assembly of Aphanizomenon flos-aquae UKL13.</title>
        <authorList>
            <person name="Driscoll C."/>
        </authorList>
    </citation>
    <scope>NUCLEOTIDE SEQUENCE [LARGE SCALE GENOMIC DNA]</scope>
    <source>
        <strain evidence="1">MDT13</strain>
    </source>
</reference>
<comment type="caution">
    <text evidence="1">The sequence shown here is derived from an EMBL/GenBank/DDBJ whole genome shotgun (WGS) entry which is preliminary data.</text>
</comment>
<dbReference type="EMBL" id="LJOY01000040">
    <property type="protein sequence ID" value="OBQ24983.1"/>
    <property type="molecule type" value="Genomic_DNA"/>
</dbReference>